<dbReference type="InterPro" id="IPR025610">
    <property type="entry name" value="MYC/MYB_N"/>
</dbReference>
<keyword evidence="2" id="KW-0804">Transcription</keyword>
<reference evidence="4" key="1">
    <citation type="submission" date="2022-04" db="EMBL/GenBank/DDBJ databases">
        <title>A functionally conserved STORR gene fusion in Papaver species that diverged 16.8 million years ago.</title>
        <authorList>
            <person name="Catania T."/>
        </authorList>
    </citation>
    <scope>NUCLEOTIDE SEQUENCE</scope>
    <source>
        <strain evidence="4">S-188037</strain>
    </source>
</reference>
<comment type="caution">
    <text evidence="4">The sequence shown here is derived from an EMBL/GenBank/DDBJ whole genome shotgun (WGS) entry which is preliminary data.</text>
</comment>
<organism evidence="4 5">
    <name type="scientific">Papaver atlanticum</name>
    <dbReference type="NCBI Taxonomy" id="357466"/>
    <lineage>
        <taxon>Eukaryota</taxon>
        <taxon>Viridiplantae</taxon>
        <taxon>Streptophyta</taxon>
        <taxon>Embryophyta</taxon>
        <taxon>Tracheophyta</taxon>
        <taxon>Spermatophyta</taxon>
        <taxon>Magnoliopsida</taxon>
        <taxon>Ranunculales</taxon>
        <taxon>Papaveraceae</taxon>
        <taxon>Papaveroideae</taxon>
        <taxon>Papaver</taxon>
    </lineage>
</organism>
<dbReference type="AlphaFoldDB" id="A0AAD4SCN9"/>
<protein>
    <recommendedName>
        <fullName evidence="3">Transcription factor MYC/MYB N-terminal domain-containing protein</fullName>
    </recommendedName>
</protein>
<dbReference type="InterPro" id="IPR043561">
    <property type="entry name" value="LHW-like"/>
</dbReference>
<dbReference type="EMBL" id="JAJJMB010011819">
    <property type="protein sequence ID" value="KAI3898728.1"/>
    <property type="molecule type" value="Genomic_DNA"/>
</dbReference>
<evidence type="ECO:0000313" key="4">
    <source>
        <dbReference type="EMBL" id="KAI3898728.1"/>
    </source>
</evidence>
<keyword evidence="5" id="KW-1185">Reference proteome</keyword>
<dbReference type="PANTHER" id="PTHR46196:SF1">
    <property type="entry name" value="TRANSCRIPTION FACTOR EMB1444-RELATED"/>
    <property type="match status" value="1"/>
</dbReference>
<proteinExistence type="predicted"/>
<evidence type="ECO:0000259" key="3">
    <source>
        <dbReference type="Pfam" id="PF14215"/>
    </source>
</evidence>
<dbReference type="Proteomes" id="UP001202328">
    <property type="component" value="Unassembled WGS sequence"/>
</dbReference>
<evidence type="ECO:0000313" key="5">
    <source>
        <dbReference type="Proteomes" id="UP001202328"/>
    </source>
</evidence>
<gene>
    <name evidence="4" type="ORF">MKW98_000841</name>
</gene>
<accession>A0AAD4SCN9</accession>
<evidence type="ECO:0000256" key="2">
    <source>
        <dbReference type="ARBA" id="ARBA00023163"/>
    </source>
</evidence>
<keyword evidence="1" id="KW-0805">Transcription regulation</keyword>
<evidence type="ECO:0000256" key="1">
    <source>
        <dbReference type="ARBA" id="ARBA00023015"/>
    </source>
</evidence>
<sequence>MGLTQLQKILRILCYNTEWNNAVFWKLNCKPKVLLTWEDAFFGNHEPLDPARNLSVDSTFENEYKNYLQNPLGLAMAKMSPLVYSLGEGIIGQVALTGDHHWILTDKPTPTTWLPLECSDGWHAQFSAGIRTAVAASVFPLGVVQLGSLNSVIEDVNLVILVKNLLYSLQNLMVMGCFPSPGECFASSNLFLGKKDGVMAECIGESLMPSKDERTESRQPQSGFIGLEHLKPANMNLYRQNELIDRI</sequence>
<feature type="domain" description="Transcription factor MYC/MYB N-terminal" evidence="3">
    <location>
        <begin position="6"/>
        <end position="165"/>
    </location>
</feature>
<name>A0AAD4SCN9_9MAGN</name>
<dbReference type="Pfam" id="PF14215">
    <property type="entry name" value="bHLH-MYC_N"/>
    <property type="match status" value="1"/>
</dbReference>
<dbReference type="GO" id="GO:0003700">
    <property type="term" value="F:DNA-binding transcription factor activity"/>
    <property type="evidence" value="ECO:0007669"/>
    <property type="project" value="InterPro"/>
</dbReference>
<dbReference type="PANTHER" id="PTHR46196">
    <property type="entry name" value="TRANSCRIPTION FACTOR BHLH155-LIKE ISOFORM X1-RELATED"/>
    <property type="match status" value="1"/>
</dbReference>